<dbReference type="InterPro" id="IPR014284">
    <property type="entry name" value="RNA_pol_sigma-70_dom"/>
</dbReference>
<dbReference type="Pfam" id="PF04542">
    <property type="entry name" value="Sigma70_r2"/>
    <property type="match status" value="1"/>
</dbReference>
<keyword evidence="4" id="KW-0804">Transcription</keyword>
<dbReference type="GO" id="GO:0016987">
    <property type="term" value="F:sigma factor activity"/>
    <property type="evidence" value="ECO:0007669"/>
    <property type="project" value="UniProtKB-KW"/>
</dbReference>
<proteinExistence type="inferred from homology"/>
<evidence type="ECO:0000259" key="5">
    <source>
        <dbReference type="Pfam" id="PF04542"/>
    </source>
</evidence>
<dbReference type="InterPro" id="IPR013325">
    <property type="entry name" value="RNA_pol_sigma_r2"/>
</dbReference>
<feature type="domain" description="RNA polymerase sigma factor 70 region 4 type 2" evidence="6">
    <location>
        <begin position="124"/>
        <end position="174"/>
    </location>
</feature>
<dbReference type="InterPro" id="IPR013324">
    <property type="entry name" value="RNA_pol_sigma_r3/r4-like"/>
</dbReference>
<organism evidence="7 8">
    <name type="scientific">Chitinophaga niabensis</name>
    <dbReference type="NCBI Taxonomy" id="536979"/>
    <lineage>
        <taxon>Bacteria</taxon>
        <taxon>Pseudomonadati</taxon>
        <taxon>Bacteroidota</taxon>
        <taxon>Chitinophagia</taxon>
        <taxon>Chitinophagales</taxon>
        <taxon>Chitinophagaceae</taxon>
        <taxon>Chitinophaga</taxon>
    </lineage>
</organism>
<dbReference type="Gene3D" id="1.10.1740.10">
    <property type="match status" value="1"/>
</dbReference>
<dbReference type="InterPro" id="IPR039425">
    <property type="entry name" value="RNA_pol_sigma-70-like"/>
</dbReference>
<feature type="domain" description="RNA polymerase sigma-70 region 2" evidence="5">
    <location>
        <begin position="26"/>
        <end position="89"/>
    </location>
</feature>
<dbReference type="Pfam" id="PF08281">
    <property type="entry name" value="Sigma70_r4_2"/>
    <property type="match status" value="1"/>
</dbReference>
<evidence type="ECO:0000256" key="3">
    <source>
        <dbReference type="ARBA" id="ARBA00023082"/>
    </source>
</evidence>
<sequence length="197" mass="23418">MYENLDNERDLLRLLAQGDENAFQQLFRHYWSQVYGAALRLTKSPEQARDLAQDIFLKVWLNRTKMEEVRNFPAFLYTISRNLIHDHIHNKVFRESNTEFLQSYFTYTESTPQRLLENKELGRLLQDAVDTLQPQLKQVFTLGRLKGFKHEEIAQQLKITPLSSKVYMVRALMAIRKYLEKHADKLVFLFGFLLISY</sequence>
<dbReference type="InterPro" id="IPR036388">
    <property type="entry name" value="WH-like_DNA-bd_sf"/>
</dbReference>
<reference evidence="7 8" key="1">
    <citation type="submission" date="2016-11" db="EMBL/GenBank/DDBJ databases">
        <authorList>
            <person name="Jaros S."/>
            <person name="Januszkiewicz K."/>
            <person name="Wedrychowicz H."/>
        </authorList>
    </citation>
    <scope>NUCLEOTIDE SEQUENCE [LARGE SCALE GENOMIC DNA]</scope>
    <source>
        <strain evidence="7 8">DSM 24787</strain>
    </source>
</reference>
<dbReference type="InterPro" id="IPR007627">
    <property type="entry name" value="RNA_pol_sigma70_r2"/>
</dbReference>
<accession>A0A1N6J2M2</accession>
<dbReference type="Gene3D" id="1.10.10.10">
    <property type="entry name" value="Winged helix-like DNA-binding domain superfamily/Winged helix DNA-binding domain"/>
    <property type="match status" value="1"/>
</dbReference>
<dbReference type="EMBL" id="FSRA01000002">
    <property type="protein sequence ID" value="SIO38449.1"/>
    <property type="molecule type" value="Genomic_DNA"/>
</dbReference>
<dbReference type="InterPro" id="IPR013249">
    <property type="entry name" value="RNA_pol_sigma70_r4_t2"/>
</dbReference>
<dbReference type="SUPFAM" id="SSF88659">
    <property type="entry name" value="Sigma3 and sigma4 domains of RNA polymerase sigma factors"/>
    <property type="match status" value="1"/>
</dbReference>
<keyword evidence="8" id="KW-1185">Reference proteome</keyword>
<gene>
    <name evidence="7" type="ORF">SAMN04488055_3570</name>
</gene>
<name>A0A1N6J2M2_9BACT</name>
<evidence type="ECO:0000313" key="8">
    <source>
        <dbReference type="Proteomes" id="UP000185003"/>
    </source>
</evidence>
<dbReference type="AlphaFoldDB" id="A0A1N6J2M2"/>
<dbReference type="GO" id="GO:0003677">
    <property type="term" value="F:DNA binding"/>
    <property type="evidence" value="ECO:0007669"/>
    <property type="project" value="InterPro"/>
</dbReference>
<dbReference type="PANTHER" id="PTHR43133:SF46">
    <property type="entry name" value="RNA POLYMERASE SIGMA-70 FACTOR ECF SUBFAMILY"/>
    <property type="match status" value="1"/>
</dbReference>
<protein>
    <submittedName>
        <fullName evidence="7">RNA polymerase sigma-70 factor, ECF subfamily</fullName>
    </submittedName>
</protein>
<evidence type="ECO:0000259" key="6">
    <source>
        <dbReference type="Pfam" id="PF08281"/>
    </source>
</evidence>
<keyword evidence="2" id="KW-0805">Transcription regulation</keyword>
<evidence type="ECO:0000256" key="1">
    <source>
        <dbReference type="ARBA" id="ARBA00010641"/>
    </source>
</evidence>
<dbReference type="GO" id="GO:0006352">
    <property type="term" value="P:DNA-templated transcription initiation"/>
    <property type="evidence" value="ECO:0007669"/>
    <property type="project" value="InterPro"/>
</dbReference>
<keyword evidence="3" id="KW-0731">Sigma factor</keyword>
<dbReference type="Proteomes" id="UP000185003">
    <property type="component" value="Unassembled WGS sequence"/>
</dbReference>
<dbReference type="SUPFAM" id="SSF88946">
    <property type="entry name" value="Sigma2 domain of RNA polymerase sigma factors"/>
    <property type="match status" value="1"/>
</dbReference>
<evidence type="ECO:0000313" key="7">
    <source>
        <dbReference type="EMBL" id="SIO38449.1"/>
    </source>
</evidence>
<dbReference type="PANTHER" id="PTHR43133">
    <property type="entry name" value="RNA POLYMERASE ECF-TYPE SIGMA FACTO"/>
    <property type="match status" value="1"/>
</dbReference>
<evidence type="ECO:0000256" key="4">
    <source>
        <dbReference type="ARBA" id="ARBA00023163"/>
    </source>
</evidence>
<evidence type="ECO:0000256" key="2">
    <source>
        <dbReference type="ARBA" id="ARBA00023015"/>
    </source>
</evidence>
<dbReference type="STRING" id="536979.SAMN04488055_3570"/>
<comment type="similarity">
    <text evidence="1">Belongs to the sigma-70 factor family. ECF subfamily.</text>
</comment>
<dbReference type="NCBIfam" id="TIGR02937">
    <property type="entry name" value="sigma70-ECF"/>
    <property type="match status" value="1"/>
</dbReference>